<dbReference type="PANTHER" id="PTHR46250:SF15">
    <property type="entry name" value="OS01G0523800 PROTEIN"/>
    <property type="match status" value="1"/>
</dbReference>
<sequence length="116" mass="13272">MFFAVLNDSPRQKFRKGERSRRMWTLREEEILVASLLELVARGWKSDNGFRAGYLSKIEDSLRSEFPNTNLKGTLHITSKISAWKKSYGSLIGILGRTGIGFNTDGDHKIDYCDEQ</sequence>
<gene>
    <name evidence="2" type="ORF">AAHA92_29172</name>
</gene>
<organism evidence="2 3">
    <name type="scientific">Salvia divinorum</name>
    <name type="common">Maria pastora</name>
    <name type="synonym">Diviner's sage</name>
    <dbReference type="NCBI Taxonomy" id="28513"/>
    <lineage>
        <taxon>Eukaryota</taxon>
        <taxon>Viridiplantae</taxon>
        <taxon>Streptophyta</taxon>
        <taxon>Embryophyta</taxon>
        <taxon>Tracheophyta</taxon>
        <taxon>Spermatophyta</taxon>
        <taxon>Magnoliopsida</taxon>
        <taxon>eudicotyledons</taxon>
        <taxon>Gunneridae</taxon>
        <taxon>Pentapetalae</taxon>
        <taxon>asterids</taxon>
        <taxon>lamiids</taxon>
        <taxon>Lamiales</taxon>
        <taxon>Lamiaceae</taxon>
        <taxon>Nepetoideae</taxon>
        <taxon>Mentheae</taxon>
        <taxon>Salviinae</taxon>
        <taxon>Salvia</taxon>
        <taxon>Salvia subgen. Calosphace</taxon>
    </lineage>
</organism>
<evidence type="ECO:0000313" key="3">
    <source>
        <dbReference type="Proteomes" id="UP001567538"/>
    </source>
</evidence>
<proteinExistence type="predicted"/>
<evidence type="ECO:0000259" key="1">
    <source>
        <dbReference type="Pfam" id="PF12776"/>
    </source>
</evidence>
<comment type="caution">
    <text evidence="2">The sequence shown here is derived from an EMBL/GenBank/DDBJ whole genome shotgun (WGS) entry which is preliminary data.</text>
</comment>
<dbReference type="PANTHER" id="PTHR46250">
    <property type="entry name" value="MYB/SANT-LIKE DNA-BINDING DOMAIN PROTEIN-RELATED"/>
    <property type="match status" value="1"/>
</dbReference>
<dbReference type="AlphaFoldDB" id="A0ABD1FXH2"/>
<accession>A0ABD1FXH2</accession>
<evidence type="ECO:0000313" key="2">
    <source>
        <dbReference type="EMBL" id="KAL1536536.1"/>
    </source>
</evidence>
<dbReference type="Pfam" id="PF12776">
    <property type="entry name" value="Myb_DNA-bind_3"/>
    <property type="match status" value="1"/>
</dbReference>
<reference evidence="2 3" key="1">
    <citation type="submission" date="2024-06" db="EMBL/GenBank/DDBJ databases">
        <title>A chromosome level genome sequence of Diviner's sage (Salvia divinorum).</title>
        <authorList>
            <person name="Ford S.A."/>
            <person name="Ro D.-K."/>
            <person name="Ness R.W."/>
            <person name="Phillips M.A."/>
        </authorList>
    </citation>
    <scope>NUCLEOTIDE SEQUENCE [LARGE SCALE GENOMIC DNA]</scope>
    <source>
        <strain evidence="2">SAF-2024a</strain>
        <tissue evidence="2">Leaf</tissue>
    </source>
</reference>
<dbReference type="InterPro" id="IPR024752">
    <property type="entry name" value="Myb/SANT-like_dom"/>
</dbReference>
<name>A0ABD1FXH2_SALDI</name>
<dbReference type="EMBL" id="JBEAFC010000011">
    <property type="protein sequence ID" value="KAL1536536.1"/>
    <property type="molecule type" value="Genomic_DNA"/>
</dbReference>
<feature type="domain" description="Myb/SANT-like" evidence="1">
    <location>
        <begin position="23"/>
        <end position="104"/>
    </location>
</feature>
<dbReference type="Proteomes" id="UP001567538">
    <property type="component" value="Unassembled WGS sequence"/>
</dbReference>
<keyword evidence="3" id="KW-1185">Reference proteome</keyword>
<protein>
    <recommendedName>
        <fullName evidence="1">Myb/SANT-like domain-containing protein</fullName>
    </recommendedName>
</protein>